<dbReference type="STRING" id="742725.HMPREF9450_01066"/>
<comment type="caution">
    <text evidence="1">The sequence shown here is derived from an EMBL/GenBank/DDBJ whole genome shotgun (WGS) entry which is preliminary data.</text>
</comment>
<proteinExistence type="predicted"/>
<dbReference type="AlphaFoldDB" id="G5H806"/>
<dbReference type="GeneID" id="92815913"/>
<dbReference type="eggNOG" id="COG4695">
    <property type="taxonomic scope" value="Bacteria"/>
</dbReference>
<dbReference type="RefSeq" id="WP_009133872.1">
    <property type="nucleotide sequence ID" value="NZ_CP102250.1"/>
</dbReference>
<evidence type="ECO:0008006" key="3">
    <source>
        <dbReference type="Google" id="ProtNLM"/>
    </source>
</evidence>
<dbReference type="PATRIC" id="fig|742725.3.peg.1126"/>
<evidence type="ECO:0000313" key="1">
    <source>
        <dbReference type="EMBL" id="EHB92443.1"/>
    </source>
</evidence>
<dbReference type="OrthoDB" id="1000185at2"/>
<protein>
    <recommendedName>
        <fullName evidence="3">Phage portal protein</fullName>
    </recommendedName>
</protein>
<sequence>MKKKTTDKDSPGKLYLPHNRIDPFVAQGSTEAGATHYWRWGDDNLFPNALALMARRSTTHRRIINDKADYVSGKGFSFNEGDPALARFIGSANGTGETLRQVFNKLAFDKALFGNAFLEIVTTPERSFLSFYHQDASKCRIAKESDHVLLHHDWQHYTPSDAKRLPLYPRFEQASDGTLRSMFHYKDYEPTFEHYGLPPYIAGMNVSAIAYKTDKWNISRLDNSFQLSGIMVLDGNVDNEQDAYEIIRAAEKRFAGQPGQVMFMVKNAEEADNSKFVPISSSNEGDWKSLHDQAVTDIVVAHSWFRSLSGLDYLSGFDSERILHEYEIALNTLILGEQQELLEPIRIVIGQVLGCDTSSMQIVNRPPARSKPLYMKVWEARKADGLDYDPDDPTQNLYVAQITKYAMRNID</sequence>
<dbReference type="HOGENOM" id="CLU_668413_0_0_10"/>
<reference evidence="1 2" key="1">
    <citation type="submission" date="2011-08" db="EMBL/GenBank/DDBJ databases">
        <title>The Genome Sequence of Alistipes indistinctus YIT 12060.</title>
        <authorList>
            <consortium name="The Broad Institute Genome Sequencing Platform"/>
            <person name="Earl A."/>
            <person name="Ward D."/>
            <person name="Feldgarden M."/>
            <person name="Gevers D."/>
            <person name="Morotomi M."/>
            <person name="Young S.K."/>
            <person name="Zeng Q."/>
            <person name="Gargeya S."/>
            <person name="Fitzgerald M."/>
            <person name="Haas B."/>
            <person name="Abouelleil A."/>
            <person name="Alvarado L."/>
            <person name="Arachchi H.M."/>
            <person name="Berlin A."/>
            <person name="Brown A."/>
            <person name="Chapman S.B."/>
            <person name="Chen Z."/>
            <person name="Dunbar C."/>
            <person name="Freedman E."/>
            <person name="Gearin G."/>
            <person name="Gellesch M."/>
            <person name="Goldberg J."/>
            <person name="Griggs A."/>
            <person name="Gujja S."/>
            <person name="Heiman D."/>
            <person name="Howarth C."/>
            <person name="Larson L."/>
            <person name="Lui A."/>
            <person name="MacDonald P.J.P."/>
            <person name="Montmayeur A."/>
            <person name="Murphy C."/>
            <person name="Neiman D."/>
            <person name="Pearson M."/>
            <person name="Priest M."/>
            <person name="Roberts A."/>
            <person name="Saif S."/>
            <person name="Shea T."/>
            <person name="Shenoy N."/>
            <person name="Sisk P."/>
            <person name="Stolte C."/>
            <person name="Sykes S."/>
            <person name="Wortman J."/>
            <person name="Nusbaum C."/>
            <person name="Birren B."/>
        </authorList>
    </citation>
    <scope>NUCLEOTIDE SEQUENCE [LARGE SCALE GENOMIC DNA]</scope>
    <source>
        <strain evidence="1 2">YIT 12060</strain>
    </source>
</reference>
<keyword evidence="2" id="KW-1185">Reference proteome</keyword>
<dbReference type="Proteomes" id="UP000006008">
    <property type="component" value="Unassembled WGS sequence"/>
</dbReference>
<gene>
    <name evidence="1" type="ORF">HMPREF9450_01066</name>
</gene>
<evidence type="ECO:0000313" key="2">
    <source>
        <dbReference type="Proteomes" id="UP000006008"/>
    </source>
</evidence>
<dbReference type="EMBL" id="ADLD01000010">
    <property type="protein sequence ID" value="EHB92443.1"/>
    <property type="molecule type" value="Genomic_DNA"/>
</dbReference>
<organism evidence="1 2">
    <name type="scientific">Alistipes indistinctus YIT 12060</name>
    <dbReference type="NCBI Taxonomy" id="742725"/>
    <lineage>
        <taxon>Bacteria</taxon>
        <taxon>Pseudomonadati</taxon>
        <taxon>Bacteroidota</taxon>
        <taxon>Bacteroidia</taxon>
        <taxon>Bacteroidales</taxon>
        <taxon>Rikenellaceae</taxon>
        <taxon>Alistipes</taxon>
    </lineage>
</organism>
<name>G5H806_9BACT</name>
<accession>G5H806</accession>